<dbReference type="Proteomes" id="UP000765509">
    <property type="component" value="Unassembled WGS sequence"/>
</dbReference>
<gene>
    <name evidence="2" type="ORF">O181_098992</name>
</gene>
<dbReference type="EMBL" id="AVOT02067860">
    <property type="protein sequence ID" value="MBW0559277.1"/>
    <property type="molecule type" value="Genomic_DNA"/>
</dbReference>
<organism evidence="2 3">
    <name type="scientific">Austropuccinia psidii MF-1</name>
    <dbReference type="NCBI Taxonomy" id="1389203"/>
    <lineage>
        <taxon>Eukaryota</taxon>
        <taxon>Fungi</taxon>
        <taxon>Dikarya</taxon>
        <taxon>Basidiomycota</taxon>
        <taxon>Pucciniomycotina</taxon>
        <taxon>Pucciniomycetes</taxon>
        <taxon>Pucciniales</taxon>
        <taxon>Sphaerophragmiaceae</taxon>
        <taxon>Austropuccinia</taxon>
    </lineage>
</organism>
<dbReference type="AlphaFoldDB" id="A0A9Q3JCD7"/>
<comment type="caution">
    <text evidence="2">The sequence shown here is derived from an EMBL/GenBank/DDBJ whole genome shotgun (WGS) entry which is preliminary data.</text>
</comment>
<feature type="compositionally biased region" description="Polar residues" evidence="1">
    <location>
        <begin position="57"/>
        <end position="99"/>
    </location>
</feature>
<reference evidence="2" key="1">
    <citation type="submission" date="2021-03" db="EMBL/GenBank/DDBJ databases">
        <title>Draft genome sequence of rust myrtle Austropuccinia psidii MF-1, a brazilian biotype.</title>
        <authorList>
            <person name="Quecine M.C."/>
            <person name="Pachon D.M.R."/>
            <person name="Bonatelli M.L."/>
            <person name="Correr F.H."/>
            <person name="Franceschini L.M."/>
            <person name="Leite T.F."/>
            <person name="Margarido G.R.A."/>
            <person name="Almeida C.A."/>
            <person name="Ferrarezi J.A."/>
            <person name="Labate C.A."/>
        </authorList>
    </citation>
    <scope>NUCLEOTIDE SEQUENCE</scope>
    <source>
        <strain evidence="2">MF-1</strain>
    </source>
</reference>
<proteinExistence type="predicted"/>
<keyword evidence="3" id="KW-1185">Reference proteome</keyword>
<feature type="region of interest" description="Disordered" evidence="1">
    <location>
        <begin position="37"/>
        <end position="111"/>
    </location>
</feature>
<protein>
    <submittedName>
        <fullName evidence="2">Uncharacterized protein</fullName>
    </submittedName>
</protein>
<feature type="compositionally biased region" description="Low complexity" evidence="1">
    <location>
        <begin position="100"/>
        <end position="111"/>
    </location>
</feature>
<evidence type="ECO:0000313" key="2">
    <source>
        <dbReference type="EMBL" id="MBW0559277.1"/>
    </source>
</evidence>
<evidence type="ECO:0000313" key="3">
    <source>
        <dbReference type="Proteomes" id="UP000765509"/>
    </source>
</evidence>
<evidence type="ECO:0000256" key="1">
    <source>
        <dbReference type="SAM" id="MobiDB-lite"/>
    </source>
</evidence>
<accession>A0A9Q3JCD7</accession>
<name>A0A9Q3JCD7_9BASI</name>
<sequence>MGFESGNFQTTANNNDGKFSCEDVAVLTQLLCEQAGQSASYNGKSGPREGVEDWAHDSTNIPSQPKVSQTTRNVPGTSGMSHQNSVRQLSSVSRGTTRRNCNFINNMNTNM</sequence>
<feature type="compositionally biased region" description="Basic and acidic residues" evidence="1">
    <location>
        <begin position="46"/>
        <end position="56"/>
    </location>
</feature>